<evidence type="ECO:0000313" key="3">
    <source>
        <dbReference type="EMBL" id="MFD2675245.1"/>
    </source>
</evidence>
<keyword evidence="2" id="KW-0812">Transmembrane</keyword>
<feature type="region of interest" description="Disordered" evidence="1">
    <location>
        <begin position="201"/>
        <end position="232"/>
    </location>
</feature>
<evidence type="ECO:0000256" key="2">
    <source>
        <dbReference type="SAM" id="Phobius"/>
    </source>
</evidence>
<feature type="transmembrane region" description="Helical" evidence="2">
    <location>
        <begin position="134"/>
        <end position="155"/>
    </location>
</feature>
<keyword evidence="4" id="KW-1185">Reference proteome</keyword>
<dbReference type="Proteomes" id="UP001597453">
    <property type="component" value="Unassembled WGS sequence"/>
</dbReference>
<name>A0ABW5RKE9_9MICO</name>
<dbReference type="InterPro" id="IPR017195">
    <property type="entry name" value="ABC_thiamin-permease_prd"/>
</dbReference>
<feature type="compositionally biased region" description="Acidic residues" evidence="1">
    <location>
        <begin position="202"/>
        <end position="215"/>
    </location>
</feature>
<feature type="transmembrane region" description="Helical" evidence="2">
    <location>
        <begin position="30"/>
        <end position="55"/>
    </location>
</feature>
<dbReference type="RefSeq" id="WP_159421429.1">
    <property type="nucleotide sequence ID" value="NZ_JBHUNF010000004.1"/>
</dbReference>
<feature type="transmembrane region" description="Helical" evidence="2">
    <location>
        <begin position="167"/>
        <end position="187"/>
    </location>
</feature>
<accession>A0ABW5RKE9</accession>
<feature type="transmembrane region" description="Helical" evidence="2">
    <location>
        <begin position="93"/>
        <end position="114"/>
    </location>
</feature>
<evidence type="ECO:0000256" key="1">
    <source>
        <dbReference type="SAM" id="MobiDB-lite"/>
    </source>
</evidence>
<keyword evidence="2" id="KW-1133">Transmembrane helix</keyword>
<comment type="caution">
    <text evidence="3">The sequence shown here is derived from an EMBL/GenBank/DDBJ whole genome shotgun (WGS) entry which is preliminary data.</text>
</comment>
<proteinExistence type="predicted"/>
<dbReference type="Pfam" id="PF09819">
    <property type="entry name" value="ABC_cobalt"/>
    <property type="match status" value="1"/>
</dbReference>
<gene>
    <name evidence="3" type="ORF">ACFSUQ_08055</name>
</gene>
<sequence>MTSHIPPQEPSSAPAAAARLERGRPLSTRLLMTCAAIGVAGGVLFTAHALIGGIAVNTVPFVYGLTMGIYFLPGTLAQAMFRRPGVAMLTSALAGLVSAPFQPILFMAFVVSLAVGAMQEVPFAVARYRVWKPWLFAVAAIVQGLLVSGAAFGILRGEQFTPLAAGIIVGAFIISPPMFTAVALWLARALDRAGVARGLTDTETDATTDDWDDGADATTDGALPEPPQPTGR</sequence>
<reference evidence="4" key="1">
    <citation type="journal article" date="2019" name="Int. J. Syst. Evol. Microbiol.">
        <title>The Global Catalogue of Microorganisms (GCM) 10K type strain sequencing project: providing services to taxonomists for standard genome sequencing and annotation.</title>
        <authorList>
            <consortium name="The Broad Institute Genomics Platform"/>
            <consortium name="The Broad Institute Genome Sequencing Center for Infectious Disease"/>
            <person name="Wu L."/>
            <person name="Ma J."/>
        </authorList>
    </citation>
    <scope>NUCLEOTIDE SEQUENCE [LARGE SCALE GENOMIC DNA]</scope>
    <source>
        <strain evidence="4">TISTR 1511</strain>
    </source>
</reference>
<dbReference type="EMBL" id="JBHUNF010000004">
    <property type="protein sequence ID" value="MFD2675245.1"/>
    <property type="molecule type" value="Genomic_DNA"/>
</dbReference>
<protein>
    <submittedName>
        <fullName evidence="3">ECF transporter S component</fullName>
    </submittedName>
</protein>
<organism evidence="3 4">
    <name type="scientific">Gulosibacter bifidus</name>
    <dbReference type="NCBI Taxonomy" id="272239"/>
    <lineage>
        <taxon>Bacteria</taxon>
        <taxon>Bacillati</taxon>
        <taxon>Actinomycetota</taxon>
        <taxon>Actinomycetes</taxon>
        <taxon>Micrococcales</taxon>
        <taxon>Microbacteriaceae</taxon>
        <taxon>Gulosibacter</taxon>
    </lineage>
</organism>
<keyword evidence="2" id="KW-0472">Membrane</keyword>
<evidence type="ECO:0000313" key="4">
    <source>
        <dbReference type="Proteomes" id="UP001597453"/>
    </source>
</evidence>
<feature type="transmembrane region" description="Helical" evidence="2">
    <location>
        <begin position="61"/>
        <end position="81"/>
    </location>
</feature>